<dbReference type="PANTHER" id="PTHR34828">
    <property type="entry name" value="TESTIS-EXPRESSED PROTEIN 45"/>
    <property type="match status" value="1"/>
</dbReference>
<evidence type="ECO:0000313" key="1">
    <source>
        <dbReference type="Proteomes" id="UP000515159"/>
    </source>
</evidence>
<dbReference type="KEGG" id="gsh:117365491"/>
<evidence type="ECO:0000313" key="2">
    <source>
        <dbReference type="RefSeq" id="XP_033811858.1"/>
    </source>
</evidence>
<name>A0A6P8S3L3_GEOSA</name>
<reference evidence="2" key="1">
    <citation type="submission" date="2025-08" db="UniProtKB">
        <authorList>
            <consortium name="RefSeq"/>
        </authorList>
    </citation>
    <scope>IDENTIFICATION</scope>
</reference>
<dbReference type="Proteomes" id="UP000515159">
    <property type="component" value="Chromosome 8"/>
</dbReference>
<keyword evidence="1" id="KW-1185">Reference proteome</keyword>
<gene>
    <name evidence="2" type="primary">LOC117365491</name>
</gene>
<dbReference type="GeneID" id="117365491"/>
<dbReference type="Pfam" id="PF15373">
    <property type="entry name" value="SAXO5-like"/>
    <property type="match status" value="1"/>
</dbReference>
<dbReference type="AlphaFoldDB" id="A0A6P8S3L3"/>
<accession>A0A6P8S3L3</accession>
<dbReference type="OrthoDB" id="6151791at2759"/>
<proteinExistence type="predicted"/>
<protein>
    <submittedName>
        <fullName evidence="2">Uncharacterized protein LOC117365491</fullName>
    </submittedName>
</protein>
<dbReference type="RefSeq" id="XP_033811858.1">
    <property type="nucleotide sequence ID" value="XM_033955967.1"/>
</dbReference>
<dbReference type="PANTHER" id="PTHR34828:SF1">
    <property type="entry name" value="TESTIS-EXPRESSED PROTEIN 45"/>
    <property type="match status" value="1"/>
</dbReference>
<dbReference type="InParanoid" id="A0A6P8S3L3"/>
<dbReference type="InterPro" id="IPR028001">
    <property type="entry name" value="SAXO5"/>
</dbReference>
<sequence>MGPPVKGYTLDFVNLLWKGNLMGPECSALPVSMLVLHQEEIPLQETSPLLRNQMCSLSDQADQDWEDWRLDSIPLLSQSAVSCLENSGSLSGTRGQDATLLLDQGDDPSVQQLFKLATMPHVITNALGELKLEPQKPSTFQCTIMSRGEPVIRVDRNSIPHFDSVYKKEFQGKVTKPPDPAAKQTISSLVFGDPAHINEVATRQTDYQPYQGKSQKYDRQEALAKMMKSSFSSGDGQNNYSTTTGELYGDYKAEFPPHLGRIYPLTSIPGDRNLETRCNLTSTHRQDYTQMDLKKKELLEDMPWARKKSNLYLGDAKLENHYFKTSHSSDFQPAEPTRVIVSTRSNQESSVPLHFYKQEVPYHPSMEGAQIPEYNASKVICTQVFGAPNPPQDRLSKKPLAPWNTREIYPWLLQCICQLICSILLWECQAISWLNSEKLKRKLGYADLLQIFAI</sequence>
<organism evidence="1 2">
    <name type="scientific">Geotrypetes seraphini</name>
    <name type="common">Gaboon caecilian</name>
    <name type="synonym">Caecilia seraphini</name>
    <dbReference type="NCBI Taxonomy" id="260995"/>
    <lineage>
        <taxon>Eukaryota</taxon>
        <taxon>Metazoa</taxon>
        <taxon>Chordata</taxon>
        <taxon>Craniata</taxon>
        <taxon>Vertebrata</taxon>
        <taxon>Euteleostomi</taxon>
        <taxon>Amphibia</taxon>
        <taxon>Gymnophiona</taxon>
        <taxon>Geotrypetes</taxon>
    </lineage>
</organism>